<accession>A0AAN6NJ40</accession>
<reference evidence="1" key="1">
    <citation type="journal article" date="2023" name="Mol. Phylogenet. Evol.">
        <title>Genome-scale phylogeny and comparative genomics of the fungal order Sordariales.</title>
        <authorList>
            <person name="Hensen N."/>
            <person name="Bonometti L."/>
            <person name="Westerberg I."/>
            <person name="Brannstrom I.O."/>
            <person name="Guillou S."/>
            <person name="Cros-Aarteil S."/>
            <person name="Calhoun S."/>
            <person name="Haridas S."/>
            <person name="Kuo A."/>
            <person name="Mondo S."/>
            <person name="Pangilinan J."/>
            <person name="Riley R."/>
            <person name="LaButti K."/>
            <person name="Andreopoulos B."/>
            <person name="Lipzen A."/>
            <person name="Chen C."/>
            <person name="Yan M."/>
            <person name="Daum C."/>
            <person name="Ng V."/>
            <person name="Clum A."/>
            <person name="Steindorff A."/>
            <person name="Ohm R.A."/>
            <person name="Martin F."/>
            <person name="Silar P."/>
            <person name="Natvig D.O."/>
            <person name="Lalanne C."/>
            <person name="Gautier V."/>
            <person name="Ament-Velasquez S.L."/>
            <person name="Kruys A."/>
            <person name="Hutchinson M.I."/>
            <person name="Powell A.J."/>
            <person name="Barry K."/>
            <person name="Miller A.N."/>
            <person name="Grigoriev I.V."/>
            <person name="Debuchy R."/>
            <person name="Gladieux P."/>
            <person name="Hiltunen Thoren M."/>
            <person name="Johannesson H."/>
        </authorList>
    </citation>
    <scope>NUCLEOTIDE SEQUENCE</scope>
    <source>
        <strain evidence="1">CBS 626.80</strain>
    </source>
</reference>
<reference evidence="1" key="2">
    <citation type="submission" date="2023-06" db="EMBL/GenBank/DDBJ databases">
        <authorList>
            <consortium name="Lawrence Berkeley National Laboratory"/>
            <person name="Mondo S.J."/>
            <person name="Hensen N."/>
            <person name="Bonometti L."/>
            <person name="Westerberg I."/>
            <person name="Brannstrom I.O."/>
            <person name="Guillou S."/>
            <person name="Cros-Aarteil S."/>
            <person name="Calhoun S."/>
            <person name="Haridas S."/>
            <person name="Kuo A."/>
            <person name="Pangilinan J."/>
            <person name="Riley R."/>
            <person name="Labutti K."/>
            <person name="Andreopoulos B."/>
            <person name="Lipzen A."/>
            <person name="Chen C."/>
            <person name="Yanf M."/>
            <person name="Daum C."/>
            <person name="Ng V."/>
            <person name="Clum A."/>
            <person name="Steindorff A."/>
            <person name="Ohm R."/>
            <person name="Martin F."/>
            <person name="Silar P."/>
            <person name="Natvig D."/>
            <person name="Lalanne C."/>
            <person name="Gautier V."/>
            <person name="Ament-Velasquez S.L."/>
            <person name="Kruys A."/>
            <person name="Hutchinson M.I."/>
            <person name="Powell A.J."/>
            <person name="Barry K."/>
            <person name="Miller A.N."/>
            <person name="Grigoriev I.V."/>
            <person name="Debuchy R."/>
            <person name="Gladieux P."/>
            <person name="Thoren M.H."/>
            <person name="Johannesson H."/>
        </authorList>
    </citation>
    <scope>NUCLEOTIDE SEQUENCE</scope>
    <source>
        <strain evidence="1">CBS 626.80</strain>
    </source>
</reference>
<evidence type="ECO:0000313" key="2">
    <source>
        <dbReference type="Proteomes" id="UP001303222"/>
    </source>
</evidence>
<protein>
    <submittedName>
        <fullName evidence="1">Uncharacterized protein</fullName>
    </submittedName>
</protein>
<proteinExistence type="predicted"/>
<feature type="non-terminal residue" evidence="1">
    <location>
        <position position="1"/>
    </location>
</feature>
<gene>
    <name evidence="1" type="ORF">QBC32DRAFT_225993</name>
</gene>
<keyword evidence="2" id="KW-1185">Reference proteome</keyword>
<evidence type="ECO:0000313" key="1">
    <source>
        <dbReference type="EMBL" id="KAK3946485.1"/>
    </source>
</evidence>
<comment type="caution">
    <text evidence="1">The sequence shown here is derived from an EMBL/GenBank/DDBJ whole genome shotgun (WGS) entry which is preliminary data.</text>
</comment>
<dbReference type="AlphaFoldDB" id="A0AAN6NJ40"/>
<organism evidence="1 2">
    <name type="scientific">Pseudoneurospora amorphoporcata</name>
    <dbReference type="NCBI Taxonomy" id="241081"/>
    <lineage>
        <taxon>Eukaryota</taxon>
        <taxon>Fungi</taxon>
        <taxon>Dikarya</taxon>
        <taxon>Ascomycota</taxon>
        <taxon>Pezizomycotina</taxon>
        <taxon>Sordariomycetes</taxon>
        <taxon>Sordariomycetidae</taxon>
        <taxon>Sordariales</taxon>
        <taxon>Sordariaceae</taxon>
        <taxon>Pseudoneurospora</taxon>
    </lineage>
</organism>
<sequence length="109" mass="13298">REFYGLPSIEFERDLLFYGLEDLPRMAIPNVDFNMIKTFESYERAYNIEKCPRCKQKWFEMYIVNNYCRTYYYKDDQRLPSNPHYFGANNELDFSDIPDFLPPLSQDYL</sequence>
<dbReference type="Proteomes" id="UP001303222">
    <property type="component" value="Unassembled WGS sequence"/>
</dbReference>
<name>A0AAN6NJ40_9PEZI</name>
<dbReference type="EMBL" id="MU859944">
    <property type="protein sequence ID" value="KAK3946485.1"/>
    <property type="molecule type" value="Genomic_DNA"/>
</dbReference>